<proteinExistence type="predicted"/>
<protein>
    <submittedName>
        <fullName evidence="2">Uncharacterized protein</fullName>
    </submittedName>
</protein>
<keyword evidence="1" id="KW-0472">Membrane</keyword>
<dbReference type="AlphaFoldDB" id="A0A6G8FI51"/>
<dbReference type="KEGG" id="lins:G7067_05345"/>
<dbReference type="RefSeq" id="WP_166322534.1">
    <property type="nucleotide sequence ID" value="NZ_CP049934.1"/>
</dbReference>
<accession>A0A6G8FI51</accession>
<name>A0A6G8FI51_9MICO</name>
<evidence type="ECO:0000313" key="2">
    <source>
        <dbReference type="EMBL" id="QIM15973.1"/>
    </source>
</evidence>
<feature type="transmembrane region" description="Helical" evidence="1">
    <location>
        <begin position="42"/>
        <end position="63"/>
    </location>
</feature>
<keyword evidence="1" id="KW-1133">Transmembrane helix</keyword>
<keyword evidence="3" id="KW-1185">Reference proteome</keyword>
<keyword evidence="1" id="KW-0812">Transmembrane</keyword>
<evidence type="ECO:0000256" key="1">
    <source>
        <dbReference type="SAM" id="Phobius"/>
    </source>
</evidence>
<sequence length="163" mass="16687">MNEQMSEQSSEQRSAQQRASWPIRALVAVAEKVPHSTPARRVILSLVAVLAAAGAVLLGISGLTLSEGLAPVSGDRASTVRIATIDFLVADGTVFLEVPECVADDDSTVACLGETVDGEPVKSQSAGADPESVEISVADRVVYSGLIEDVLSEAADGGKAGAP</sequence>
<reference evidence="2 3" key="1">
    <citation type="submission" date="2020-03" db="EMBL/GenBank/DDBJ databases">
        <title>Leucobacter sp. nov., isolated from beetles.</title>
        <authorList>
            <person name="Hyun D.-W."/>
            <person name="Bae J.-W."/>
        </authorList>
    </citation>
    <scope>NUCLEOTIDE SEQUENCE [LARGE SCALE GENOMIC DNA]</scope>
    <source>
        <strain evidence="2 3">HDW9B</strain>
    </source>
</reference>
<evidence type="ECO:0000313" key="3">
    <source>
        <dbReference type="Proteomes" id="UP000501387"/>
    </source>
</evidence>
<organism evidence="2 3">
    <name type="scientific">Leucobacter insecticola</name>
    <dbReference type="NCBI Taxonomy" id="2714934"/>
    <lineage>
        <taxon>Bacteria</taxon>
        <taxon>Bacillati</taxon>
        <taxon>Actinomycetota</taxon>
        <taxon>Actinomycetes</taxon>
        <taxon>Micrococcales</taxon>
        <taxon>Microbacteriaceae</taxon>
        <taxon>Leucobacter</taxon>
    </lineage>
</organism>
<dbReference type="EMBL" id="CP049934">
    <property type="protein sequence ID" value="QIM15973.1"/>
    <property type="molecule type" value="Genomic_DNA"/>
</dbReference>
<gene>
    <name evidence="2" type="ORF">G7067_05345</name>
</gene>
<dbReference type="Proteomes" id="UP000501387">
    <property type="component" value="Chromosome"/>
</dbReference>